<dbReference type="PANTHER" id="PTHR33112">
    <property type="entry name" value="DOMAIN PROTEIN, PUTATIVE-RELATED"/>
    <property type="match status" value="1"/>
</dbReference>
<protein>
    <recommendedName>
        <fullName evidence="1">Heterokaryon incompatibility domain-containing protein</fullName>
    </recommendedName>
</protein>
<dbReference type="AlphaFoldDB" id="A0A4Z1JHV2"/>
<reference evidence="2 3" key="1">
    <citation type="submission" date="2017-12" db="EMBL/GenBank/DDBJ databases">
        <title>Comparative genomics of Botrytis spp.</title>
        <authorList>
            <person name="Valero-Jimenez C.A."/>
            <person name="Tapia P."/>
            <person name="Veloso J."/>
            <person name="Silva-Moreno E."/>
            <person name="Staats M."/>
            <person name="Valdes J.H."/>
            <person name="Van Kan J.A.L."/>
        </authorList>
    </citation>
    <scope>NUCLEOTIDE SEQUENCE [LARGE SCALE GENOMIC DNA]</scope>
    <source>
        <strain evidence="2 3">Be9601</strain>
    </source>
</reference>
<comment type="caution">
    <text evidence="2">The sequence shown here is derived from an EMBL/GenBank/DDBJ whole genome shotgun (WGS) entry which is preliminary data.</text>
</comment>
<organism evidence="2 3">
    <name type="scientific">Botrytis elliptica</name>
    <dbReference type="NCBI Taxonomy" id="278938"/>
    <lineage>
        <taxon>Eukaryota</taxon>
        <taxon>Fungi</taxon>
        <taxon>Dikarya</taxon>
        <taxon>Ascomycota</taxon>
        <taxon>Pezizomycotina</taxon>
        <taxon>Leotiomycetes</taxon>
        <taxon>Helotiales</taxon>
        <taxon>Sclerotiniaceae</taxon>
        <taxon>Botrytis</taxon>
    </lineage>
</organism>
<dbReference type="EMBL" id="PQXM01000619">
    <property type="protein sequence ID" value="TGO71090.1"/>
    <property type="molecule type" value="Genomic_DNA"/>
</dbReference>
<dbReference type="PANTHER" id="PTHR33112:SF12">
    <property type="entry name" value="HETEROKARYON INCOMPATIBILITY DOMAIN-CONTAINING PROTEIN"/>
    <property type="match status" value="1"/>
</dbReference>
<dbReference type="Pfam" id="PF06985">
    <property type="entry name" value="HET"/>
    <property type="match status" value="1"/>
</dbReference>
<dbReference type="STRING" id="278938.A0A4Z1JHV2"/>
<accession>A0A4Z1JHV2</accession>
<gene>
    <name evidence="2" type="ORF">BELL_0621g00050</name>
</gene>
<evidence type="ECO:0000259" key="1">
    <source>
        <dbReference type="Pfam" id="PF06985"/>
    </source>
</evidence>
<keyword evidence="3" id="KW-1185">Reference proteome</keyword>
<evidence type="ECO:0000313" key="2">
    <source>
        <dbReference type="EMBL" id="TGO71090.1"/>
    </source>
</evidence>
<proteinExistence type="predicted"/>
<feature type="domain" description="Heterokaryon incompatibility" evidence="1">
    <location>
        <begin position="278"/>
        <end position="424"/>
    </location>
</feature>
<dbReference type="Proteomes" id="UP000297229">
    <property type="component" value="Unassembled WGS sequence"/>
</dbReference>
<dbReference type="InterPro" id="IPR010730">
    <property type="entry name" value="HET"/>
</dbReference>
<sequence length="810" mass="92684">MDEAYEPVATLADETLTITSTASSWGHALGERLKLRSWSQKLKTNSRGAIDHVFKARTKQLVDHSSLIDSCCSSCSRLSLHRESFVLGEDTKDTSKEVDPVHTTLSPVNLGYLNDIYKRKSSCAFCRLVYKATRLDPRRTCVNNEDRQTTCWMEWLIDGRTGSDTIQPSNAIRTPITECFTRRIRLYSKDGSFSDAYLVLLSTYNTESRSPSFLGRIVDPRQASLAKMSEWIGICEQSHKEVCRPLHDESPAQSLGESMRLIDVNQMCLVIAESTTKYVTLSYCWGKTKFFKNTRRLYVKLRRPGFLNVVFDELGQTIQDAILLVRSLNMGYLWVDSICIVQDDMEDWTRIAPVMDRIYGYSTLTICAGSGGGVSEGLPRAHLGSRRLIQYVERVAGLELMVVRSPENYIRASPWNSRAWTFQERLLSRRCLIFVGNRVFFQCRRATWSEELDSEGHCPSWTLDIVGSPLKLWNDQPLRRYSDCVQIYSGRKLTFVTDKMIAFTGLGDFLASKLQGPLLYCLPTAYFDWSLLWEPIMAMERIESPSTIEYPSWSWCGWVGGVEWRLSTTSGILNNMHEWLVAHTWIIWYKGSENGTHTLVWQASEVSTTMPTRWNGYTTPDTDGFDSYGRLRKLEAAGQSPRLETVPKISAAIHCLQFWTYSAFFNLVERNTSDANFKSVLGSGLHRYDIEDSKGDWCGTIILDNTWAEGCGKAHDSLERFHLLFTNLPTARFIAISEAKDLQLEEFDSWTYYIPQERGQAEWYLYYALMIQWNDERTVAKRVGLAKIFKEAFHSWSLAPGLKWKEIALG</sequence>
<name>A0A4Z1JHV2_9HELO</name>
<evidence type="ECO:0000313" key="3">
    <source>
        <dbReference type="Proteomes" id="UP000297229"/>
    </source>
</evidence>